<gene>
    <name evidence="1" type="ORF">H4R34_001608</name>
</gene>
<evidence type="ECO:0000313" key="2">
    <source>
        <dbReference type="Proteomes" id="UP001151582"/>
    </source>
</evidence>
<dbReference type="EMBL" id="JANBQB010000081">
    <property type="protein sequence ID" value="KAJ1982700.1"/>
    <property type="molecule type" value="Genomic_DNA"/>
</dbReference>
<keyword evidence="2" id="KW-1185">Reference proteome</keyword>
<organism evidence="1 2">
    <name type="scientific">Dimargaris verticillata</name>
    <dbReference type="NCBI Taxonomy" id="2761393"/>
    <lineage>
        <taxon>Eukaryota</taxon>
        <taxon>Fungi</taxon>
        <taxon>Fungi incertae sedis</taxon>
        <taxon>Zoopagomycota</taxon>
        <taxon>Kickxellomycotina</taxon>
        <taxon>Dimargaritomycetes</taxon>
        <taxon>Dimargaritales</taxon>
        <taxon>Dimargaritaceae</taxon>
        <taxon>Dimargaris</taxon>
    </lineage>
</organism>
<dbReference type="AlphaFoldDB" id="A0A9W8B5S4"/>
<proteinExistence type="predicted"/>
<sequence>MTTDHDSLLTAAWTAVAPTLSETVPLPLWQPATAAKAGYQSVDVSVSDVRVRQAWPGLDSTAVMAGWGIVASRHLQTSKVVVGLLETAGSSKSNTVWPQLLDVQPAQSVQDYCATVERNRNHGLTVSNVLHLLGWPDAKQLMNTLVALGEGPLSAHALDPWANALRSHRCSLLLVVAANQGAPALQLVFDRAVYSAQSIQQLGEQLAAVLGALAETQG</sequence>
<reference evidence="1" key="1">
    <citation type="submission" date="2022-07" db="EMBL/GenBank/DDBJ databases">
        <title>Phylogenomic reconstructions and comparative analyses of Kickxellomycotina fungi.</title>
        <authorList>
            <person name="Reynolds N.K."/>
            <person name="Stajich J.E."/>
            <person name="Barry K."/>
            <person name="Grigoriev I.V."/>
            <person name="Crous P."/>
            <person name="Smith M.E."/>
        </authorList>
    </citation>
    <scope>NUCLEOTIDE SEQUENCE</scope>
    <source>
        <strain evidence="1">RSA 567</strain>
    </source>
</reference>
<evidence type="ECO:0000313" key="1">
    <source>
        <dbReference type="EMBL" id="KAJ1982700.1"/>
    </source>
</evidence>
<comment type="caution">
    <text evidence="1">The sequence shown here is derived from an EMBL/GenBank/DDBJ whole genome shotgun (WGS) entry which is preliminary data.</text>
</comment>
<feature type="non-terminal residue" evidence="1">
    <location>
        <position position="218"/>
    </location>
</feature>
<dbReference type="OrthoDB" id="10351684at2759"/>
<dbReference type="Proteomes" id="UP001151582">
    <property type="component" value="Unassembled WGS sequence"/>
</dbReference>
<accession>A0A9W8B5S4</accession>
<protein>
    <submittedName>
        <fullName evidence="1">Uncharacterized protein</fullName>
    </submittedName>
</protein>
<dbReference type="SUPFAM" id="SSF52777">
    <property type="entry name" value="CoA-dependent acyltransferases"/>
    <property type="match status" value="1"/>
</dbReference>
<dbReference type="Gene3D" id="3.30.559.30">
    <property type="entry name" value="Nonribosomal peptide synthetase, condensation domain"/>
    <property type="match status" value="1"/>
</dbReference>
<name>A0A9W8B5S4_9FUNG</name>